<dbReference type="Proteomes" id="UP000036932">
    <property type="component" value="Unassembled WGS sequence"/>
</dbReference>
<keyword evidence="2" id="KW-1185">Reference proteome</keyword>
<proteinExistence type="predicted"/>
<name>A0A0M1P3G0_9BACL</name>
<organism evidence="1 2">
    <name type="scientific">Paenibacillus solani</name>
    <dbReference type="NCBI Taxonomy" id="1705565"/>
    <lineage>
        <taxon>Bacteria</taxon>
        <taxon>Bacillati</taxon>
        <taxon>Bacillota</taxon>
        <taxon>Bacilli</taxon>
        <taxon>Bacillales</taxon>
        <taxon>Paenibacillaceae</taxon>
        <taxon>Paenibacillus</taxon>
    </lineage>
</organism>
<dbReference type="PATRIC" id="fig|1705565.3.peg.3411"/>
<comment type="caution">
    <text evidence="1">The sequence shown here is derived from an EMBL/GenBank/DDBJ whole genome shotgun (WGS) entry which is preliminary data.</text>
</comment>
<evidence type="ECO:0000313" key="2">
    <source>
        <dbReference type="Proteomes" id="UP000036932"/>
    </source>
</evidence>
<dbReference type="AlphaFoldDB" id="A0A0M1P3G0"/>
<protein>
    <submittedName>
        <fullName evidence="1">Uncharacterized protein</fullName>
    </submittedName>
</protein>
<evidence type="ECO:0000313" key="1">
    <source>
        <dbReference type="EMBL" id="KOR89021.1"/>
    </source>
</evidence>
<sequence>MIPGRVPTEGISYIIEQGVKESYDSKPQYHSKILDADMGFFLTDSRVTLYRMSNIFAIVDLHEITEPTYGPSSVINGIAGKIQYNNLYEPP</sequence>
<reference evidence="2" key="1">
    <citation type="submission" date="2015-08" db="EMBL/GenBank/DDBJ databases">
        <title>Genome sequencing project for genomic taxonomy and phylogenomics of Bacillus-like bacteria.</title>
        <authorList>
            <person name="Liu B."/>
            <person name="Wang J."/>
            <person name="Zhu Y."/>
            <person name="Liu G."/>
            <person name="Chen Q."/>
            <person name="Chen Z."/>
            <person name="Lan J."/>
            <person name="Che J."/>
            <person name="Ge C."/>
            <person name="Shi H."/>
            <person name="Pan Z."/>
            <person name="Liu X."/>
        </authorList>
    </citation>
    <scope>NUCLEOTIDE SEQUENCE [LARGE SCALE GENOMIC DNA]</scope>
    <source>
        <strain evidence="2">FJAT-22460</strain>
    </source>
</reference>
<dbReference type="EMBL" id="LIUT01000001">
    <property type="protein sequence ID" value="KOR89021.1"/>
    <property type="molecule type" value="Genomic_DNA"/>
</dbReference>
<accession>A0A0M1P3G0</accession>
<gene>
    <name evidence="1" type="ORF">AM231_07460</name>
</gene>